<evidence type="ECO:0000313" key="1">
    <source>
        <dbReference type="EMBL" id="TFW14439.1"/>
    </source>
</evidence>
<dbReference type="Proteomes" id="UP000298216">
    <property type="component" value="Unassembled WGS sequence"/>
</dbReference>
<keyword evidence="2" id="KW-1185">Reference proteome</keyword>
<evidence type="ECO:0008006" key="3">
    <source>
        <dbReference type="Google" id="ProtNLM"/>
    </source>
</evidence>
<reference evidence="1 2" key="1">
    <citation type="submission" date="2019-03" db="EMBL/GenBank/DDBJ databases">
        <title>Draft genome of Brevundimonas sp. a heavy metal resistant soil bacteria.</title>
        <authorList>
            <person name="Soto J."/>
        </authorList>
    </citation>
    <scope>NUCLEOTIDE SEQUENCE [LARGE SCALE GENOMIC DNA]</scope>
    <source>
        <strain evidence="1 2">B-10</strain>
    </source>
</reference>
<organism evidence="1 2">
    <name type="scientific">Brevundimonas intermedia</name>
    <dbReference type="NCBI Taxonomy" id="74315"/>
    <lineage>
        <taxon>Bacteria</taxon>
        <taxon>Pseudomonadati</taxon>
        <taxon>Pseudomonadota</taxon>
        <taxon>Alphaproteobacteria</taxon>
        <taxon>Caulobacterales</taxon>
        <taxon>Caulobacteraceae</taxon>
        <taxon>Brevundimonas</taxon>
    </lineage>
</organism>
<dbReference type="RefSeq" id="WP_135193824.1">
    <property type="nucleotide sequence ID" value="NZ_SPVH01000002.1"/>
</dbReference>
<accession>A0A4Y9S394</accession>
<name>A0A4Y9S394_9CAUL</name>
<dbReference type="AlphaFoldDB" id="A0A4Y9S394"/>
<dbReference type="OrthoDB" id="7176818at2"/>
<sequence>MTEAEPIDYLGQAPDDSEKMLGAFPNPDVTMSPVVPLGFDGGRVIFAMPEGEIRKEIAAKIGGMLRTDIFACQAGQSFLSYWRDKDDKFQRELAAVWFNRACRDAGKWDANRPMRSLGVWPGGDGGVVLHRGEEIILYRYDGTTVSRTIAEALKVKRGPLYQLRPPAPEAGEPLSRRHGRWIRRQLDWWRFEAIGDDGLTGADVVAGWLMASLLGAAAPFRGHVLMHALQGSGKTTFLEFCHGLLSALAGDIVSSFSEAGFRADVSGMARPQLVDEAEAGGSDGPGAVEQVLNLLRLMTTGAGARRVQSDSAGGTMTQTAVGCVMMVAITPAKMDAALASRVAELRLMPLTGTDLAPNAPQPRLASRRQLGRIIRHSQRLAPHLLGRALTHAGRYRDDVASIVTALVEQGEEPRNADLIAMLAAGRRLLLEDEPLTAATAVLEAARWRPLLEHRQAREVVTNVGAEALAHLMGWDSRQHRGDRHVTLGEVIKTHVIDRTWQDEVLKAHGLRIFEGDAKDGRSGPWLLVCNNHPVLDRIYGKTRWGDYRTALEYLDAMGPEYRTWAAKPLSFGVGIKQRSLAIPLTPWMEKASRRSEGVPSSVPGEVYE</sequence>
<gene>
    <name evidence="1" type="ORF">EGY25_04400</name>
</gene>
<evidence type="ECO:0000313" key="2">
    <source>
        <dbReference type="Proteomes" id="UP000298216"/>
    </source>
</evidence>
<comment type="caution">
    <text evidence="1">The sequence shown here is derived from an EMBL/GenBank/DDBJ whole genome shotgun (WGS) entry which is preliminary data.</text>
</comment>
<proteinExistence type="predicted"/>
<protein>
    <recommendedName>
        <fullName evidence="3">DUF927 domain-containing protein</fullName>
    </recommendedName>
</protein>
<dbReference type="EMBL" id="SPVH01000002">
    <property type="protein sequence ID" value="TFW14439.1"/>
    <property type="molecule type" value="Genomic_DNA"/>
</dbReference>